<organism evidence="1">
    <name type="scientific">Arion vulgaris</name>
    <dbReference type="NCBI Taxonomy" id="1028688"/>
    <lineage>
        <taxon>Eukaryota</taxon>
        <taxon>Metazoa</taxon>
        <taxon>Spiralia</taxon>
        <taxon>Lophotrochozoa</taxon>
        <taxon>Mollusca</taxon>
        <taxon>Gastropoda</taxon>
        <taxon>Heterobranchia</taxon>
        <taxon>Euthyneura</taxon>
        <taxon>Panpulmonata</taxon>
        <taxon>Eupulmonata</taxon>
        <taxon>Stylommatophora</taxon>
        <taxon>Helicina</taxon>
        <taxon>Arionoidea</taxon>
        <taxon>Arionidae</taxon>
        <taxon>Arion</taxon>
    </lineage>
</organism>
<dbReference type="EMBL" id="HACG01045564">
    <property type="protein sequence ID" value="CEK92429.1"/>
    <property type="molecule type" value="Transcribed_RNA"/>
</dbReference>
<name>A0A0B7BGJ2_9EUPU</name>
<gene>
    <name evidence="1" type="primary">ORF188230</name>
</gene>
<accession>A0A0B7BGJ2</accession>
<proteinExistence type="predicted"/>
<reference evidence="1" key="1">
    <citation type="submission" date="2014-12" db="EMBL/GenBank/DDBJ databases">
        <title>Insight into the proteome of Arion vulgaris.</title>
        <authorList>
            <person name="Aradska J."/>
            <person name="Bulat T."/>
            <person name="Smidak R."/>
            <person name="Sarate P."/>
            <person name="Gangsoo J."/>
            <person name="Sialana F."/>
            <person name="Bilban M."/>
            <person name="Lubec G."/>
        </authorList>
    </citation>
    <scope>NUCLEOTIDE SEQUENCE</scope>
    <source>
        <tissue evidence="1">Skin</tissue>
    </source>
</reference>
<dbReference type="AlphaFoldDB" id="A0A0B7BGJ2"/>
<evidence type="ECO:0000313" key="1">
    <source>
        <dbReference type="EMBL" id="CEK92429.1"/>
    </source>
</evidence>
<sequence>MRLMNYPMHFRINECWINTGYKEFFSLHVAHPVQNVTVHLDFLPVFLSSPSLYSR</sequence>
<feature type="non-terminal residue" evidence="1">
    <location>
        <position position="55"/>
    </location>
</feature>
<protein>
    <submittedName>
        <fullName evidence="1">Uncharacterized protein</fullName>
    </submittedName>
</protein>